<protein>
    <submittedName>
        <fullName evidence="17">TonB-dependent receptor</fullName>
    </submittedName>
</protein>
<feature type="domain" description="TonB-dependent receptor-like beta-barrel" evidence="15">
    <location>
        <begin position="332"/>
        <end position="796"/>
    </location>
</feature>
<evidence type="ECO:0000256" key="1">
    <source>
        <dbReference type="ARBA" id="ARBA00004571"/>
    </source>
</evidence>
<keyword evidence="11" id="KW-0998">Cell outer membrane</keyword>
<keyword evidence="2" id="KW-0813">Transport</keyword>
<dbReference type="InterPro" id="IPR012910">
    <property type="entry name" value="Plug_dom"/>
</dbReference>
<dbReference type="Pfam" id="PF07715">
    <property type="entry name" value="Plug"/>
    <property type="match status" value="1"/>
</dbReference>
<comment type="similarity">
    <text evidence="12">Belongs to the TonB-dependent receptor family.</text>
</comment>
<keyword evidence="4" id="KW-0410">Iron transport</keyword>
<dbReference type="InterPro" id="IPR000531">
    <property type="entry name" value="Beta-barrel_TonB"/>
</dbReference>
<evidence type="ECO:0000256" key="11">
    <source>
        <dbReference type="ARBA" id="ARBA00023237"/>
    </source>
</evidence>
<evidence type="ECO:0000256" key="13">
    <source>
        <dbReference type="SAM" id="MobiDB-lite"/>
    </source>
</evidence>
<keyword evidence="8" id="KW-0406">Ion transport</keyword>
<feature type="region of interest" description="Disordered" evidence="13">
    <location>
        <begin position="27"/>
        <end position="54"/>
    </location>
</feature>
<evidence type="ECO:0000259" key="16">
    <source>
        <dbReference type="Pfam" id="PF07715"/>
    </source>
</evidence>
<evidence type="ECO:0000256" key="10">
    <source>
        <dbReference type="ARBA" id="ARBA00023136"/>
    </source>
</evidence>
<evidence type="ECO:0000313" key="17">
    <source>
        <dbReference type="EMBL" id="MDX5985714.1"/>
    </source>
</evidence>
<dbReference type="Gene3D" id="2.40.170.20">
    <property type="entry name" value="TonB-dependent receptor, beta-barrel domain"/>
    <property type="match status" value="1"/>
</dbReference>
<dbReference type="InterPro" id="IPR036942">
    <property type="entry name" value="Beta-barrel_TonB_sf"/>
</dbReference>
<feature type="compositionally biased region" description="Low complexity" evidence="13">
    <location>
        <begin position="37"/>
        <end position="49"/>
    </location>
</feature>
<evidence type="ECO:0000313" key="18">
    <source>
        <dbReference type="Proteomes" id="UP001279660"/>
    </source>
</evidence>
<feature type="signal peptide" evidence="14">
    <location>
        <begin position="1"/>
        <end position="25"/>
    </location>
</feature>
<reference evidence="17 18" key="1">
    <citation type="submission" date="2023-11" db="EMBL/GenBank/DDBJ databases">
        <title>MicrobeMod: A computational toolkit for identifying prokaryotic methylation and restriction-modification with nanopore sequencing.</title>
        <authorList>
            <person name="Crits-Christoph A."/>
            <person name="Kang S.C."/>
            <person name="Lee H."/>
            <person name="Ostrov N."/>
        </authorList>
    </citation>
    <scope>NUCLEOTIDE SEQUENCE [LARGE SCALE GENOMIC DNA]</scope>
    <source>
        <strain evidence="17 18">ATCC 14820</strain>
    </source>
</reference>
<keyword evidence="5" id="KW-0812">Transmembrane</keyword>
<dbReference type="EMBL" id="JAWXXV010000001">
    <property type="protein sequence ID" value="MDX5985714.1"/>
    <property type="molecule type" value="Genomic_DNA"/>
</dbReference>
<keyword evidence="3" id="KW-1134">Transmembrane beta strand</keyword>
<gene>
    <name evidence="17" type="ORF">SIL82_15785</name>
</gene>
<evidence type="ECO:0000256" key="14">
    <source>
        <dbReference type="SAM" id="SignalP"/>
    </source>
</evidence>
<evidence type="ECO:0000256" key="8">
    <source>
        <dbReference type="ARBA" id="ARBA00023065"/>
    </source>
</evidence>
<organism evidence="17 18">
    <name type="scientific">Sphingomonas echinoides</name>
    <dbReference type="NCBI Taxonomy" id="59803"/>
    <lineage>
        <taxon>Bacteria</taxon>
        <taxon>Pseudomonadati</taxon>
        <taxon>Pseudomonadota</taxon>
        <taxon>Alphaproteobacteria</taxon>
        <taxon>Sphingomonadales</taxon>
        <taxon>Sphingomonadaceae</taxon>
        <taxon>Sphingomonas</taxon>
    </lineage>
</organism>
<dbReference type="SUPFAM" id="SSF56935">
    <property type="entry name" value="Porins"/>
    <property type="match status" value="1"/>
</dbReference>
<dbReference type="InterPro" id="IPR037066">
    <property type="entry name" value="Plug_dom_sf"/>
</dbReference>
<dbReference type="PANTHER" id="PTHR32552:SF89">
    <property type="entry name" value="CATECHOLATE SIDEROPHORE RECEPTOR FIU"/>
    <property type="match status" value="1"/>
</dbReference>
<dbReference type="InterPro" id="IPR039426">
    <property type="entry name" value="TonB-dep_rcpt-like"/>
</dbReference>
<keyword evidence="6 14" id="KW-0732">Signal</keyword>
<dbReference type="Proteomes" id="UP001279660">
    <property type="component" value="Unassembled WGS sequence"/>
</dbReference>
<feature type="chain" id="PRO_5045175429" evidence="14">
    <location>
        <begin position="26"/>
        <end position="838"/>
    </location>
</feature>
<evidence type="ECO:0000256" key="3">
    <source>
        <dbReference type="ARBA" id="ARBA00022452"/>
    </source>
</evidence>
<accession>A0ABU4PP36</accession>
<evidence type="ECO:0000256" key="4">
    <source>
        <dbReference type="ARBA" id="ARBA00022496"/>
    </source>
</evidence>
<keyword evidence="18" id="KW-1185">Reference proteome</keyword>
<dbReference type="RefSeq" id="WP_010407523.1">
    <property type="nucleotide sequence ID" value="NZ_JAWXXV010000001.1"/>
</dbReference>
<dbReference type="PANTHER" id="PTHR32552">
    <property type="entry name" value="FERRICHROME IRON RECEPTOR-RELATED"/>
    <property type="match status" value="1"/>
</dbReference>
<evidence type="ECO:0000259" key="15">
    <source>
        <dbReference type="Pfam" id="PF00593"/>
    </source>
</evidence>
<keyword evidence="10 12" id="KW-0472">Membrane</keyword>
<keyword evidence="7" id="KW-0408">Iron</keyword>
<keyword evidence="17" id="KW-0675">Receptor</keyword>
<evidence type="ECO:0000256" key="5">
    <source>
        <dbReference type="ARBA" id="ARBA00022692"/>
    </source>
</evidence>
<comment type="subcellular location">
    <subcellularLocation>
        <location evidence="1">Cell outer membrane</location>
        <topology evidence="1">Multi-pass membrane protein</topology>
    </subcellularLocation>
</comment>
<evidence type="ECO:0000256" key="6">
    <source>
        <dbReference type="ARBA" id="ARBA00022729"/>
    </source>
</evidence>
<evidence type="ECO:0000256" key="12">
    <source>
        <dbReference type="RuleBase" id="RU003357"/>
    </source>
</evidence>
<comment type="caution">
    <text evidence="17">The sequence shown here is derived from an EMBL/GenBank/DDBJ whole genome shotgun (WGS) entry which is preliminary data.</text>
</comment>
<evidence type="ECO:0000256" key="7">
    <source>
        <dbReference type="ARBA" id="ARBA00023004"/>
    </source>
</evidence>
<dbReference type="Gene3D" id="2.170.130.10">
    <property type="entry name" value="TonB-dependent receptor, plug domain"/>
    <property type="match status" value="1"/>
</dbReference>
<sequence>MRNITLATGCAVAALALATTAPASAQVASTPAPPATAPASDDPQAADAPGTTGNDIIVTGSARAQRRFDVSYQINSLSQADIKQLAPKSFADLLGDLPGIHVETTGGEVQNITRLRGIPTDRGMLIFQQDGLPLYHEVDGYFFNSGDGMNRYDLMTERVEVVQGGPAPIYASEAAGIVNNITVSGTSKSRGAAQLTIGDIGLYRGDVMQSGPLGHDTYYAIGGFLRYSDGYRDNGFPNDRGGQIRANIKHDFSNGFVKVTANYLNDHNVFYLPIPIANPTNPSQSLNPWLNYFTGTMNSPAFRDTTLTYQDANGALRSQNRDLASGRHMVYGNVGLQYQGDFDGWLVSFKGGATKGKNTFDALYSTTNPSDANAYAAGYRAAATKAFGTVDHFGYVYAGSNTAYDPYSQSGLVMPAQYRAADSSFYSVQGDLSLTHKVATGFGTHDVKVGAYTSFYGDTQNQYYQQYLIQVQGQPATLDLIAYSASGAILGKVTNNGALPGTNALGIGKVDAKVLAIYANDTWEITRGLRLDGGIRHEWYSYNGFEDFTKTVTNTALTGTLANTVMALTGTANQFRLSPQVTNWTVGLNYDFTRHFGAYGRASHVEVPPTAGTAFSTAPTPTYTKANEYEFGVKASLGRNYFYATGYYTQFNPLNGSYPDPTTQYTTNVPFIGKAVSKGVEIDANVEPVRWFSLNGAITFADPQYNNLYNPNNPSQTIAVSGKQIIREPKLYGHVIPKFHFENGRNLFDIYGTLNFVGREYVDYLNSTKLPAYQTLGVGFNYTRGSWQFQVVGDNITNNHGLTEGNTRSDAFGQGTAVAVYGRPLFGRNFRFVLTKSW</sequence>
<evidence type="ECO:0000256" key="2">
    <source>
        <dbReference type="ARBA" id="ARBA00022448"/>
    </source>
</evidence>
<keyword evidence="9 12" id="KW-0798">TonB box</keyword>
<feature type="domain" description="TonB-dependent receptor plug" evidence="16">
    <location>
        <begin position="69"/>
        <end position="176"/>
    </location>
</feature>
<evidence type="ECO:0000256" key="9">
    <source>
        <dbReference type="ARBA" id="ARBA00023077"/>
    </source>
</evidence>
<proteinExistence type="inferred from homology"/>
<dbReference type="Pfam" id="PF00593">
    <property type="entry name" value="TonB_dep_Rec_b-barrel"/>
    <property type="match status" value="1"/>
</dbReference>
<name>A0ABU4PP36_9SPHN</name>